<dbReference type="GO" id="GO:0006011">
    <property type="term" value="P:UDP-alpha-D-glucose metabolic process"/>
    <property type="evidence" value="ECO:0007669"/>
    <property type="project" value="InterPro"/>
</dbReference>
<dbReference type="Pfam" id="PF00535">
    <property type="entry name" value="Glycos_transf_2"/>
    <property type="match status" value="1"/>
</dbReference>
<evidence type="ECO:0000259" key="17">
    <source>
        <dbReference type="Pfam" id="PF00535"/>
    </source>
</evidence>
<dbReference type="PRINTS" id="PR01439">
    <property type="entry name" value="CELLSNTHASEA"/>
</dbReference>
<feature type="domain" description="PilZ" evidence="18">
    <location>
        <begin position="497"/>
        <end position="601"/>
    </location>
</feature>
<dbReference type="GO" id="GO:0016760">
    <property type="term" value="F:cellulose synthase (UDP-forming) activity"/>
    <property type="evidence" value="ECO:0007669"/>
    <property type="project" value="UniProtKB-EC"/>
</dbReference>
<dbReference type="STRING" id="252474.B1A74_13790"/>
<dbReference type="GO" id="GO:0005886">
    <property type="term" value="C:plasma membrane"/>
    <property type="evidence" value="ECO:0007669"/>
    <property type="project" value="UniProtKB-SubCell"/>
</dbReference>
<comment type="subcellular location">
    <subcellularLocation>
        <location evidence="1">Cell inner membrane</location>
        <topology evidence="1">Multi-pass membrane protein</topology>
    </subcellularLocation>
</comment>
<evidence type="ECO:0000256" key="1">
    <source>
        <dbReference type="ARBA" id="ARBA00004429"/>
    </source>
</evidence>
<proteinExistence type="inferred from homology"/>
<evidence type="ECO:0000256" key="15">
    <source>
        <dbReference type="ARBA" id="ARBA00048682"/>
    </source>
</evidence>
<dbReference type="SUPFAM" id="SSF53448">
    <property type="entry name" value="Nucleotide-diphospho-sugar transferases"/>
    <property type="match status" value="1"/>
</dbReference>
<dbReference type="Pfam" id="PF03552">
    <property type="entry name" value="Cellulose_synt"/>
    <property type="match status" value="1"/>
</dbReference>
<dbReference type="PANTHER" id="PTHR43867:SF2">
    <property type="entry name" value="CELLULOSE SYNTHASE CATALYTIC SUBUNIT A [UDP-FORMING]"/>
    <property type="match status" value="1"/>
</dbReference>
<keyword evidence="11 16" id="KW-0812">Transmembrane</keyword>
<accession>A0A1V2ZV26</accession>
<keyword evidence="20" id="KW-1185">Reference proteome</keyword>
<evidence type="ECO:0000256" key="2">
    <source>
        <dbReference type="ARBA" id="ARBA00005186"/>
    </source>
</evidence>
<organism evidence="19 20">
    <name type="scientific">Thioalkalivibrio halophilus</name>
    <dbReference type="NCBI Taxonomy" id="252474"/>
    <lineage>
        <taxon>Bacteria</taxon>
        <taxon>Pseudomonadati</taxon>
        <taxon>Pseudomonadota</taxon>
        <taxon>Gammaproteobacteria</taxon>
        <taxon>Chromatiales</taxon>
        <taxon>Ectothiorhodospiraceae</taxon>
        <taxon>Thioalkalivibrio</taxon>
    </lineage>
</organism>
<evidence type="ECO:0000256" key="9">
    <source>
        <dbReference type="ARBA" id="ARBA00022676"/>
    </source>
</evidence>
<feature type="transmembrane region" description="Helical" evidence="16">
    <location>
        <begin position="12"/>
        <end position="31"/>
    </location>
</feature>
<dbReference type="InterPro" id="IPR009875">
    <property type="entry name" value="PilZ_domain"/>
</dbReference>
<dbReference type="InterPro" id="IPR001173">
    <property type="entry name" value="Glyco_trans_2-like"/>
</dbReference>
<dbReference type="GO" id="GO:0035438">
    <property type="term" value="F:cyclic-di-GMP binding"/>
    <property type="evidence" value="ECO:0007669"/>
    <property type="project" value="InterPro"/>
</dbReference>
<evidence type="ECO:0000256" key="5">
    <source>
        <dbReference type="ARBA" id="ARBA00018714"/>
    </source>
</evidence>
<gene>
    <name evidence="19" type="ORF">B1A74_13790</name>
</gene>
<dbReference type="Pfam" id="PF07238">
    <property type="entry name" value="PilZ"/>
    <property type="match status" value="1"/>
</dbReference>
<sequence>MHRTPDFEPLTFPQRGLILFYLAVAAFYLVWRFTTLNPEALAFSWLVYGAEIYGVLTMVMHVIMNWRLSVRTPPPAPEGLGVDVFVPTYNEPESVVRRTLLACVRMDYPHETWLLDDGNRPAMKALADRLGCHYLARENGEDAKAGNLNNALAHAQGDFVAIFDADHAPHRHFLTNTLGYFKDPELAFVQTPQDFYNLDSYQHRLDPDRKQLWTEQSLFFRVILRGKDHWNAAFFCGSCAISRRSCLDDIGGFATGTVTEDLHTSIRLHERGYRSVYHAEPLAFGIAAIDPEGFLKQRLRWGQGAMQVWRRERVLTNPGLTWIQRLNYFASMLTYFDGWQRAIFYAIPAVVLVTGILPISVSVTEFLIIFIPYMLLSFWAFEELTRGYGRTTIIEQYNFARFAIFARATLGLFRRHLTFRVTHKSRLPEQDGRPQPLRVQWFLLAFNALAIPAGIALFFQYEHLPRDALIANVLWAGLLIAIAISLFRYTARNSSYRRAEYRFPVPVAMSVTLPGEAPRLLTVDDLSPSGCRAYGALPSGSDPESPLECSLHLPGGPLPIRATVRFSHNETAPDGEHYSRIHGLQFAELESPVEERLETFLHGNDLQWHVQGYSEQSRTPLMRLAERGKEHPDAEISPAVAFGRHLASIRYWSACECRFPVQYDDEIFYGVVTVETREDIPPYLLVNRPLIAGGHVEIHTRPYQSGTRVLHASVGDSRLLATADGPVHLYRLHLQKEATSCPQPADTIAASA</sequence>
<dbReference type="Gene3D" id="2.40.10.220">
    <property type="entry name" value="predicted glycosyltransferase like domains"/>
    <property type="match status" value="1"/>
</dbReference>
<comment type="caution">
    <text evidence="19">The sequence shown here is derived from an EMBL/GenBank/DDBJ whole genome shotgun (WGS) entry which is preliminary data.</text>
</comment>
<keyword evidence="19" id="KW-0255">Endonuclease</keyword>
<dbReference type="InterPro" id="IPR050321">
    <property type="entry name" value="Glycosyltr_2/OpgH_subfam"/>
</dbReference>
<keyword evidence="14 16" id="KW-0472">Membrane</keyword>
<dbReference type="EC" id="2.4.1.12" evidence="4"/>
<dbReference type="Gene3D" id="3.90.550.10">
    <property type="entry name" value="Spore Coat Polysaccharide Biosynthesis Protein SpsA, Chain A"/>
    <property type="match status" value="1"/>
</dbReference>
<evidence type="ECO:0000256" key="8">
    <source>
        <dbReference type="ARBA" id="ARBA00022636"/>
    </source>
</evidence>
<keyword evidence="8" id="KW-0973">c-di-GMP</keyword>
<name>A0A1V2ZV26_9GAMM</name>
<dbReference type="InterPro" id="IPR003919">
    <property type="entry name" value="Cell_synth_A"/>
</dbReference>
<evidence type="ECO:0000313" key="19">
    <source>
        <dbReference type="EMBL" id="OOC08906.1"/>
    </source>
</evidence>
<keyword evidence="13 16" id="KW-1133">Transmembrane helix</keyword>
<evidence type="ECO:0000313" key="20">
    <source>
        <dbReference type="Proteomes" id="UP000189177"/>
    </source>
</evidence>
<reference evidence="19 20" key="1">
    <citation type="submission" date="2017-02" db="EMBL/GenBank/DDBJ databases">
        <title>Genomic diversity within the haloalkaliphilic genus Thioalkalivibrio.</title>
        <authorList>
            <person name="Ahn A.-C."/>
            <person name="Meier-Kolthoff J."/>
            <person name="Overmars L."/>
            <person name="Richter M."/>
            <person name="Woyke T."/>
            <person name="Sorokin D.Y."/>
            <person name="Muyzer G."/>
        </authorList>
    </citation>
    <scope>NUCLEOTIDE SEQUENCE [LARGE SCALE GENOMIC DNA]</scope>
    <source>
        <strain evidence="19 20">HL17</strain>
    </source>
</reference>
<dbReference type="RefSeq" id="WP_077244968.1">
    <property type="nucleotide sequence ID" value="NZ_MUZR01000084.1"/>
</dbReference>
<comment type="catalytic activity">
    <reaction evidence="15">
        <text>[(1-&gt;4)-beta-D-glucosyl](n) + UDP-alpha-D-glucose = [(1-&gt;4)-beta-D-glucosyl](n+1) + UDP + H(+)</text>
        <dbReference type="Rhea" id="RHEA:19929"/>
        <dbReference type="Rhea" id="RHEA-COMP:10033"/>
        <dbReference type="Rhea" id="RHEA-COMP:10034"/>
        <dbReference type="ChEBI" id="CHEBI:15378"/>
        <dbReference type="ChEBI" id="CHEBI:18246"/>
        <dbReference type="ChEBI" id="CHEBI:58223"/>
        <dbReference type="ChEBI" id="CHEBI:58885"/>
        <dbReference type="EC" id="2.4.1.12"/>
    </reaction>
</comment>
<dbReference type="GO" id="GO:0004519">
    <property type="term" value="F:endonuclease activity"/>
    <property type="evidence" value="ECO:0007669"/>
    <property type="project" value="UniProtKB-KW"/>
</dbReference>
<evidence type="ECO:0000256" key="7">
    <source>
        <dbReference type="ARBA" id="ARBA00022519"/>
    </source>
</evidence>
<feature type="transmembrane region" description="Helical" evidence="16">
    <location>
        <begin position="441"/>
        <end position="461"/>
    </location>
</feature>
<comment type="similarity">
    <text evidence="3">Belongs to the glycosyltransferase 2 family.</text>
</comment>
<dbReference type="EMBL" id="MUZR01000084">
    <property type="protein sequence ID" value="OOC08906.1"/>
    <property type="molecule type" value="Genomic_DNA"/>
</dbReference>
<evidence type="ECO:0000256" key="6">
    <source>
        <dbReference type="ARBA" id="ARBA00022475"/>
    </source>
</evidence>
<evidence type="ECO:0000256" key="14">
    <source>
        <dbReference type="ARBA" id="ARBA00023136"/>
    </source>
</evidence>
<evidence type="ECO:0000256" key="4">
    <source>
        <dbReference type="ARBA" id="ARBA00012539"/>
    </source>
</evidence>
<feature type="domain" description="Glycosyltransferase 2-like" evidence="17">
    <location>
        <begin position="84"/>
        <end position="250"/>
    </location>
</feature>
<keyword evidence="6" id="KW-1003">Cell membrane</keyword>
<comment type="pathway">
    <text evidence="2">Glycan metabolism; bacterial cellulose biosynthesis.</text>
</comment>
<dbReference type="GO" id="GO:0030244">
    <property type="term" value="P:cellulose biosynthetic process"/>
    <property type="evidence" value="ECO:0007669"/>
    <property type="project" value="UniProtKB-KW"/>
</dbReference>
<keyword evidence="19" id="KW-0378">Hydrolase</keyword>
<feature type="transmembrane region" description="Helical" evidence="16">
    <location>
        <begin position="473"/>
        <end position="491"/>
    </location>
</feature>
<evidence type="ECO:0000256" key="13">
    <source>
        <dbReference type="ARBA" id="ARBA00022989"/>
    </source>
</evidence>
<evidence type="ECO:0000256" key="16">
    <source>
        <dbReference type="SAM" id="Phobius"/>
    </source>
</evidence>
<feature type="transmembrane region" description="Helical" evidence="16">
    <location>
        <begin position="342"/>
        <end position="360"/>
    </location>
</feature>
<evidence type="ECO:0000256" key="10">
    <source>
        <dbReference type="ARBA" id="ARBA00022679"/>
    </source>
</evidence>
<dbReference type="InterPro" id="IPR029044">
    <property type="entry name" value="Nucleotide-diphossugar_trans"/>
</dbReference>
<dbReference type="Proteomes" id="UP000189177">
    <property type="component" value="Unassembled WGS sequence"/>
</dbReference>
<keyword evidence="12" id="KW-0135">Cellulose biosynthesis</keyword>
<keyword evidence="9" id="KW-0328">Glycosyltransferase</keyword>
<evidence type="ECO:0000259" key="18">
    <source>
        <dbReference type="Pfam" id="PF07238"/>
    </source>
</evidence>
<dbReference type="InterPro" id="IPR005150">
    <property type="entry name" value="Cellulose_synth"/>
</dbReference>
<protein>
    <recommendedName>
        <fullName evidence="5">Cellulose synthase catalytic subunit [UDP-forming]</fullName>
        <ecNumber evidence="4">2.4.1.12</ecNumber>
    </recommendedName>
</protein>
<keyword evidence="10" id="KW-0808">Transferase</keyword>
<dbReference type="OrthoDB" id="9806824at2"/>
<evidence type="ECO:0000256" key="11">
    <source>
        <dbReference type="ARBA" id="ARBA00022692"/>
    </source>
</evidence>
<keyword evidence="7" id="KW-0997">Cell inner membrane</keyword>
<dbReference type="CDD" id="cd06421">
    <property type="entry name" value="CESA_CelA_like"/>
    <property type="match status" value="1"/>
</dbReference>
<keyword evidence="19" id="KW-0540">Nuclease</keyword>
<dbReference type="PANTHER" id="PTHR43867">
    <property type="entry name" value="CELLULOSE SYNTHASE CATALYTIC SUBUNIT A [UDP-FORMING]"/>
    <property type="match status" value="1"/>
</dbReference>
<evidence type="ECO:0000256" key="12">
    <source>
        <dbReference type="ARBA" id="ARBA00022916"/>
    </source>
</evidence>
<dbReference type="AlphaFoldDB" id="A0A1V2ZV26"/>
<evidence type="ECO:0000256" key="3">
    <source>
        <dbReference type="ARBA" id="ARBA00006739"/>
    </source>
</evidence>
<feature type="transmembrane region" description="Helical" evidence="16">
    <location>
        <begin position="43"/>
        <end position="63"/>
    </location>
</feature>